<comment type="similarity">
    <text evidence="1">Belongs to the short-chain dehydrogenases/reductases (SDR) family.</text>
</comment>
<protein>
    <submittedName>
        <fullName evidence="4">NAD(P)-binding domain protein</fullName>
    </submittedName>
</protein>
<name>A0A167Y5M9_9HYPO</name>
<evidence type="ECO:0000313" key="5">
    <source>
        <dbReference type="Proteomes" id="UP000076874"/>
    </source>
</evidence>
<dbReference type="InterPro" id="IPR002347">
    <property type="entry name" value="SDR_fam"/>
</dbReference>
<dbReference type="Gene3D" id="3.40.50.720">
    <property type="entry name" value="NAD(P)-binding Rossmann-like Domain"/>
    <property type="match status" value="1"/>
</dbReference>
<dbReference type="Pfam" id="PF00106">
    <property type="entry name" value="adh_short"/>
    <property type="match status" value="1"/>
</dbReference>
<dbReference type="AlphaFoldDB" id="A0A167Y5M9"/>
<proteinExistence type="inferred from homology"/>
<keyword evidence="5" id="KW-1185">Reference proteome</keyword>
<sequence length="156" mass="15944">MVNLTLGDLVGRATAGLPHSRPSASTACSTNRALGNPLPGGPDTAAWGDWSKEIVLITGGSSGLGRLVVDEFARRGITVVVLDVRDPVAAFPGSVGFYKVDPTDDDAVDAVADRVRTNVGDPTVLIKNAGTDHGRTLLDATPGKSAASSASTPLRP</sequence>
<dbReference type="GO" id="GO:0016616">
    <property type="term" value="F:oxidoreductase activity, acting on the CH-OH group of donors, NAD or NADP as acceptor"/>
    <property type="evidence" value="ECO:0007669"/>
    <property type="project" value="TreeGrafter"/>
</dbReference>
<keyword evidence="2" id="KW-0560">Oxidoreductase</keyword>
<dbReference type="PANTHER" id="PTHR24322">
    <property type="entry name" value="PKSB"/>
    <property type="match status" value="1"/>
</dbReference>
<dbReference type="InterPro" id="IPR036291">
    <property type="entry name" value="NAD(P)-bd_dom_sf"/>
</dbReference>
<evidence type="ECO:0000313" key="4">
    <source>
        <dbReference type="EMBL" id="OAA65873.1"/>
    </source>
</evidence>
<evidence type="ECO:0000256" key="1">
    <source>
        <dbReference type="ARBA" id="ARBA00006484"/>
    </source>
</evidence>
<accession>A0A167Y5M9</accession>
<organism evidence="4 5">
    <name type="scientific">Niveomyces insectorum RCEF 264</name>
    <dbReference type="NCBI Taxonomy" id="1081102"/>
    <lineage>
        <taxon>Eukaryota</taxon>
        <taxon>Fungi</taxon>
        <taxon>Dikarya</taxon>
        <taxon>Ascomycota</taxon>
        <taxon>Pezizomycotina</taxon>
        <taxon>Sordariomycetes</taxon>
        <taxon>Hypocreomycetidae</taxon>
        <taxon>Hypocreales</taxon>
        <taxon>Cordycipitaceae</taxon>
        <taxon>Niveomyces</taxon>
    </lineage>
</organism>
<dbReference type="PRINTS" id="PR00081">
    <property type="entry name" value="GDHRDH"/>
</dbReference>
<feature type="region of interest" description="Disordered" evidence="3">
    <location>
        <begin position="135"/>
        <end position="156"/>
    </location>
</feature>
<feature type="compositionally biased region" description="Polar residues" evidence="3">
    <location>
        <begin position="146"/>
        <end position="156"/>
    </location>
</feature>
<dbReference type="EMBL" id="AZHD01000003">
    <property type="protein sequence ID" value="OAA65873.1"/>
    <property type="molecule type" value="Genomic_DNA"/>
</dbReference>
<gene>
    <name evidence="4" type="ORF">SPI_02660</name>
</gene>
<comment type="caution">
    <text evidence="4">The sequence shown here is derived from an EMBL/GenBank/DDBJ whole genome shotgun (WGS) entry which is preliminary data.</text>
</comment>
<evidence type="ECO:0000256" key="2">
    <source>
        <dbReference type="ARBA" id="ARBA00023002"/>
    </source>
</evidence>
<dbReference type="SUPFAM" id="SSF51735">
    <property type="entry name" value="NAD(P)-binding Rossmann-fold domains"/>
    <property type="match status" value="1"/>
</dbReference>
<dbReference type="OrthoDB" id="10253736at2759"/>
<dbReference type="STRING" id="1081102.A0A167Y5M9"/>
<evidence type="ECO:0000256" key="3">
    <source>
        <dbReference type="SAM" id="MobiDB-lite"/>
    </source>
</evidence>
<dbReference type="Proteomes" id="UP000076874">
    <property type="component" value="Unassembled WGS sequence"/>
</dbReference>
<reference evidence="4 5" key="1">
    <citation type="journal article" date="2016" name="Genome Biol. Evol.">
        <title>Divergent and convergent evolution of fungal pathogenicity.</title>
        <authorList>
            <person name="Shang Y."/>
            <person name="Xiao G."/>
            <person name="Zheng P."/>
            <person name="Cen K."/>
            <person name="Zhan S."/>
            <person name="Wang C."/>
        </authorList>
    </citation>
    <scope>NUCLEOTIDE SEQUENCE [LARGE SCALE GENOMIC DNA]</scope>
    <source>
        <strain evidence="4 5">RCEF 264</strain>
    </source>
</reference>
<dbReference type="PANTHER" id="PTHR24322:SF736">
    <property type="entry name" value="RETINOL DEHYDROGENASE 10"/>
    <property type="match status" value="1"/>
</dbReference>